<evidence type="ECO:0000256" key="11">
    <source>
        <dbReference type="ARBA" id="ARBA00023098"/>
    </source>
</evidence>
<dbReference type="eggNOG" id="KOG1933">
    <property type="taxonomic scope" value="Eukaryota"/>
</dbReference>
<feature type="transmembrane region" description="Helical" evidence="17">
    <location>
        <begin position="279"/>
        <end position="299"/>
    </location>
</feature>
<feature type="transmembrane region" description="Helical" evidence="17">
    <location>
        <begin position="581"/>
        <end position="602"/>
    </location>
</feature>
<dbReference type="GO" id="GO:0000139">
    <property type="term" value="C:Golgi membrane"/>
    <property type="evidence" value="ECO:0007669"/>
    <property type="project" value="UniProtKB-SubCell"/>
</dbReference>
<keyword evidence="13 17" id="KW-0472">Membrane</keyword>
<reference evidence="20" key="1">
    <citation type="journal article" date="2011" name="Nat. Commun.">
        <title>Effector diversification within compartments of the Leptosphaeria maculans genome affected by Repeat-Induced Point mutations.</title>
        <authorList>
            <person name="Rouxel T."/>
            <person name="Grandaubert J."/>
            <person name="Hane J.K."/>
            <person name="Hoede C."/>
            <person name="van de Wouw A.P."/>
            <person name="Couloux A."/>
            <person name="Dominguez V."/>
            <person name="Anthouard V."/>
            <person name="Bally P."/>
            <person name="Bourras S."/>
            <person name="Cozijnsen A.J."/>
            <person name="Ciuffetti L.M."/>
            <person name="Degrave A."/>
            <person name="Dilmaghani A."/>
            <person name="Duret L."/>
            <person name="Fudal I."/>
            <person name="Goodwin S.B."/>
            <person name="Gout L."/>
            <person name="Glaser N."/>
            <person name="Linglin J."/>
            <person name="Kema G.H.J."/>
            <person name="Lapalu N."/>
            <person name="Lawrence C.B."/>
            <person name="May K."/>
            <person name="Meyer M."/>
            <person name="Ollivier B."/>
            <person name="Poulain J."/>
            <person name="Schoch C.L."/>
            <person name="Simon A."/>
            <person name="Spatafora J.W."/>
            <person name="Stachowiak A."/>
            <person name="Turgeon B.G."/>
            <person name="Tyler B.M."/>
            <person name="Vincent D."/>
            <person name="Weissenbach J."/>
            <person name="Amselem J."/>
            <person name="Quesneville H."/>
            <person name="Oliver R.P."/>
            <person name="Wincker P."/>
            <person name="Balesdent M.-H."/>
            <person name="Howlett B.J."/>
        </authorList>
    </citation>
    <scope>NUCLEOTIDE SEQUENCE [LARGE SCALE GENOMIC DNA]</scope>
    <source>
        <strain evidence="20">JN3 / isolate v23.1.3 / race Av1-4-5-6-7-8</strain>
    </source>
</reference>
<name>E4ZM66_LEPMJ</name>
<feature type="region of interest" description="Disordered" evidence="16">
    <location>
        <begin position="162"/>
        <end position="188"/>
    </location>
</feature>
<feature type="region of interest" description="Disordered" evidence="16">
    <location>
        <begin position="1221"/>
        <end position="1240"/>
    </location>
</feature>
<dbReference type="GO" id="GO:0032933">
    <property type="term" value="P:SREBP signaling pathway"/>
    <property type="evidence" value="ECO:0007669"/>
    <property type="project" value="InterPro"/>
</dbReference>
<dbReference type="SUPFAM" id="SSF82866">
    <property type="entry name" value="Multidrug efflux transporter AcrB transmembrane domain"/>
    <property type="match status" value="1"/>
</dbReference>
<feature type="domain" description="SSD" evidence="18">
    <location>
        <begin position="517"/>
        <end position="675"/>
    </location>
</feature>
<evidence type="ECO:0000313" key="19">
    <source>
        <dbReference type="EMBL" id="CBX92415.1"/>
    </source>
</evidence>
<dbReference type="VEuPathDB" id="FungiDB:LEMA_P051210.1"/>
<feature type="transmembrane region" description="Helical" evidence="17">
    <location>
        <begin position="614"/>
        <end position="638"/>
    </location>
</feature>
<evidence type="ECO:0000256" key="17">
    <source>
        <dbReference type="SAM" id="Phobius"/>
    </source>
</evidence>
<dbReference type="STRING" id="985895.E4ZM66"/>
<dbReference type="GO" id="GO:0008202">
    <property type="term" value="P:steroid metabolic process"/>
    <property type="evidence" value="ECO:0007669"/>
    <property type="project" value="UniProtKB-KW"/>
</dbReference>
<dbReference type="InterPro" id="IPR036322">
    <property type="entry name" value="WD40_repeat_dom_sf"/>
</dbReference>
<evidence type="ECO:0000256" key="13">
    <source>
        <dbReference type="ARBA" id="ARBA00023136"/>
    </source>
</evidence>
<evidence type="ECO:0000256" key="16">
    <source>
        <dbReference type="SAM" id="MobiDB-lite"/>
    </source>
</evidence>
<organism evidence="20">
    <name type="scientific">Leptosphaeria maculans (strain JN3 / isolate v23.1.3 / race Av1-4-5-6-7-8)</name>
    <name type="common">Blackleg fungus</name>
    <name type="synonym">Phoma lingam</name>
    <dbReference type="NCBI Taxonomy" id="985895"/>
    <lineage>
        <taxon>Eukaryota</taxon>
        <taxon>Fungi</taxon>
        <taxon>Dikarya</taxon>
        <taxon>Ascomycota</taxon>
        <taxon>Pezizomycotina</taxon>
        <taxon>Dothideomycetes</taxon>
        <taxon>Pleosporomycetidae</taxon>
        <taxon>Pleosporales</taxon>
        <taxon>Pleosporineae</taxon>
        <taxon>Leptosphaeriaceae</taxon>
        <taxon>Plenodomus</taxon>
        <taxon>Plenodomus lingam/Leptosphaeria maculans species complex</taxon>
    </lineage>
</organism>
<evidence type="ECO:0000256" key="14">
    <source>
        <dbReference type="ARBA" id="ARBA00023180"/>
    </source>
</evidence>
<keyword evidence="7" id="KW-0677">Repeat</keyword>
<dbReference type="Proteomes" id="UP000002668">
    <property type="component" value="Genome"/>
</dbReference>
<feature type="transmembrane region" description="Helical" evidence="17">
    <location>
        <begin position="715"/>
        <end position="733"/>
    </location>
</feature>
<dbReference type="InParanoid" id="E4ZM66"/>
<proteinExistence type="inferred from homology"/>
<keyword evidence="15" id="KW-0753">Steroid metabolism</keyword>
<dbReference type="InterPro" id="IPR000731">
    <property type="entry name" value="SSD"/>
</dbReference>
<evidence type="ECO:0000256" key="15">
    <source>
        <dbReference type="ARBA" id="ARBA00023221"/>
    </source>
</evidence>
<dbReference type="PROSITE" id="PS50156">
    <property type="entry name" value="SSD"/>
    <property type="match status" value="1"/>
</dbReference>
<keyword evidence="20" id="KW-1185">Reference proteome</keyword>
<evidence type="ECO:0000256" key="1">
    <source>
        <dbReference type="ARBA" id="ARBA00004477"/>
    </source>
</evidence>
<keyword evidence="5" id="KW-0853">WD repeat</keyword>
<dbReference type="GO" id="GO:0032934">
    <property type="term" value="F:sterol binding"/>
    <property type="evidence" value="ECO:0007669"/>
    <property type="project" value="InterPro"/>
</dbReference>
<evidence type="ECO:0000256" key="7">
    <source>
        <dbReference type="ARBA" id="ARBA00022737"/>
    </source>
</evidence>
<dbReference type="GO" id="GO:0005789">
    <property type="term" value="C:endoplasmic reticulum membrane"/>
    <property type="evidence" value="ECO:0007669"/>
    <property type="project" value="UniProtKB-SubCell"/>
</dbReference>
<dbReference type="PANTHER" id="PTHR46378:SF1">
    <property type="entry name" value="STEROL REGULATORY ELEMENT-BINDING PROTEIN CLEAVAGE-ACTIVATING PROTEIN"/>
    <property type="match status" value="1"/>
</dbReference>
<evidence type="ECO:0000256" key="3">
    <source>
        <dbReference type="ARBA" id="ARBA00007410"/>
    </source>
</evidence>
<accession>E4ZM66</accession>
<dbReference type="SUPFAM" id="SSF50978">
    <property type="entry name" value="WD40 repeat-like"/>
    <property type="match status" value="1"/>
</dbReference>
<keyword evidence="11" id="KW-0443">Lipid metabolism</keyword>
<dbReference type="PANTHER" id="PTHR46378">
    <property type="entry name" value="STEROL REGULATORY ELEMENT-BINDING PROTEIN CLEAVAGE-ACTIVATING PROTEIN"/>
    <property type="match status" value="1"/>
</dbReference>
<evidence type="ECO:0000256" key="6">
    <source>
        <dbReference type="ARBA" id="ARBA00022692"/>
    </source>
</evidence>
<evidence type="ECO:0000313" key="20">
    <source>
        <dbReference type="Proteomes" id="UP000002668"/>
    </source>
</evidence>
<feature type="transmembrane region" description="Helical" evidence="17">
    <location>
        <begin position="838"/>
        <end position="861"/>
    </location>
</feature>
<comment type="similarity">
    <text evidence="3">Belongs to the WD repeat SCAP family.</text>
</comment>
<keyword evidence="9 17" id="KW-1133">Transmembrane helix</keyword>
<dbReference type="InterPro" id="IPR053958">
    <property type="entry name" value="HMGCR/SNAP/NPC1-like_SSD"/>
</dbReference>
<evidence type="ECO:0000256" key="10">
    <source>
        <dbReference type="ARBA" id="ARBA00023034"/>
    </source>
</evidence>
<evidence type="ECO:0000259" key="18">
    <source>
        <dbReference type="PROSITE" id="PS50156"/>
    </source>
</evidence>
<dbReference type="OMA" id="EFQFRPM"/>
<comment type="subcellular location">
    <subcellularLocation>
        <location evidence="1">Endoplasmic reticulum membrane</location>
        <topology evidence="1">Multi-pass membrane protein</topology>
    </subcellularLocation>
    <subcellularLocation>
        <location evidence="2">Golgi apparatus membrane</location>
        <topology evidence="2">Multi-pass membrane protein</topology>
    </subcellularLocation>
</comment>
<evidence type="ECO:0000256" key="8">
    <source>
        <dbReference type="ARBA" id="ARBA00022824"/>
    </source>
</evidence>
<keyword evidence="6 17" id="KW-0812">Transmembrane</keyword>
<sequence>MHICFLFDRLESLADLVKIVGMTGCSVLPWLQSDRDGEGTVGALCHSPFAIFPLRLLPFGVVGEGAAHWAWQACGGSIAIHVHAADLAHVSWFCSHTHVHADNPICGARHGTAPLATTTPWHTHTHTHTYWHTPNWHVSAMVAPRILGLSCSILPPAHLHSRRPLKIPPPRAPGNQETQSPEPASRALARPTTPRLCLCICDGDCDGDCDDIVTVLGGAKTLHTPTSVSGHALREALRRRMIWLLLYPLRGESEPPKLAASHPIRRAFQAYGTATARHWLISIVLFIVLSFLLCYQAIFQADSAAGAGLRNLPKHVWTSTTEIEGKRPADVVVRQVWVYGDYMKAIDLPVLEEALLVQEVLIGTGFEMNRSEGLTTQQTLIHDHAHPQCIANAAGQGWGWHSPLMYWDCSLRALQGDLDLLATINANQKMQTALNLTLRPSTVFAGKTFSNSKLRAADALVITWFDYSNSSLGELWNSRTSALPHHLSPGWTMFPLDGQVVDDRLYEFRFWPMSYSDDLLLLASYLATAGYVILRMTQLRAVKSWFGLLVTISAKMTICIIASFSLCTYIGIDLSRIPRPWFPTVVFCFGLGNIFRLINVVLETAPEMPPPQRIGHAIGQIGHLSTAIAFQNIAGLYLLSRYVTPWVADFCIFTAVTLVFDFVFHLTFFVAVLSVDVQRMELSDSLERLAHSQATKKKHTEQQSWLARLPTSTRFAGSIGSFSVILALNWHYLNSNGKKLSFHNIPQRFVSTTRQKAADTVWNQPPINQARTPADWLRLQDHNTARELFSFIKPGAQSFVARIYDPLLVIPKGAQGRDGPQPPTSLPEAFRRFAHAHAFPAALILAFLIAGVTLLMNYLLWTGLTENAVDAEDEESMFSVKTLLTPQTTDVVRLASCPKGHIASISLDRTTAIWSHTPDGYSPFLLPTATMKPNLWPINASAIDDGGTQLALCANSGQIGLWNIAAKQFALFPKIDLRGQVPILFRFATLLTRIDAERPYLIIVSPDGRLTELEASTGIHHTKRISSSSIICAKLYIHGRNTSLVYVTKSGEVHILPLREGINATSEVVAGLDPGPPPGSNPEKIKCIEGVPSLGIIFALRDEQAEVFDFKSRALIHSFQIGHLEPHSFRISHPARRLCSCGAPAVRFLSVAYNEEHSNHMIMQTFTSSNPSISQLCLGKSPDHDQHDCQRLDSAHEAVHYVEPAGVWALTSTLSIIGIRRGTHPPSASSTPSGTEDAHYTADARTLASALKHRARKPPHPNTVPHTLDSTFANTRHTTRAPLCTTEWEAWTLSPMGDFRSRPLQPDDLEDAESGFADDHELFVPAPGPISRHGKCSVVVGFGNALKIISLGRETFDGLVAGAEGVGSTGALDLGVGSTHAYRARKGGGRKIQ</sequence>
<keyword evidence="14" id="KW-0325">Glycoprotein</keyword>
<dbReference type="GO" id="GO:0045540">
    <property type="term" value="P:regulation of cholesterol biosynthetic process"/>
    <property type="evidence" value="ECO:0007669"/>
    <property type="project" value="TreeGrafter"/>
</dbReference>
<gene>
    <name evidence="19" type="ORF">LEMA_P051210.1</name>
</gene>
<evidence type="ECO:0000256" key="5">
    <source>
        <dbReference type="ARBA" id="ARBA00022574"/>
    </source>
</evidence>
<evidence type="ECO:0000256" key="4">
    <source>
        <dbReference type="ARBA" id="ARBA00019541"/>
    </source>
</evidence>
<evidence type="ECO:0000256" key="9">
    <source>
        <dbReference type="ARBA" id="ARBA00022989"/>
    </source>
</evidence>
<dbReference type="OrthoDB" id="1914839at2759"/>
<evidence type="ECO:0000256" key="12">
    <source>
        <dbReference type="ARBA" id="ARBA00023121"/>
    </source>
</evidence>
<dbReference type="Gene3D" id="2.130.10.10">
    <property type="entry name" value="YVTN repeat-like/Quinoprotein amine dehydrogenase"/>
    <property type="match status" value="1"/>
</dbReference>
<dbReference type="InterPro" id="IPR030225">
    <property type="entry name" value="SCAP"/>
</dbReference>
<protein>
    <recommendedName>
        <fullName evidence="4">Sterol regulatory element-binding protein cleavage-activating protein</fullName>
    </recommendedName>
</protein>
<feature type="transmembrane region" description="Helical" evidence="17">
    <location>
        <begin position="545"/>
        <end position="569"/>
    </location>
</feature>
<dbReference type="EMBL" id="FP929094">
    <property type="protein sequence ID" value="CBX92415.1"/>
    <property type="molecule type" value="Genomic_DNA"/>
</dbReference>
<keyword evidence="12" id="KW-0446">Lipid-binding</keyword>
<dbReference type="GO" id="GO:0032936">
    <property type="term" value="C:SREBP-SCAP complex"/>
    <property type="evidence" value="ECO:0007669"/>
    <property type="project" value="TreeGrafter"/>
</dbReference>
<dbReference type="Pfam" id="PF12349">
    <property type="entry name" value="Sterol-sensing"/>
    <property type="match status" value="1"/>
</dbReference>
<dbReference type="InterPro" id="IPR015943">
    <property type="entry name" value="WD40/YVTN_repeat-like_dom_sf"/>
</dbReference>
<evidence type="ECO:0000256" key="2">
    <source>
        <dbReference type="ARBA" id="ARBA00004653"/>
    </source>
</evidence>
<feature type="transmembrane region" description="Helical" evidence="17">
    <location>
        <begin position="650"/>
        <end position="675"/>
    </location>
</feature>
<dbReference type="HOGENOM" id="CLU_004183_0_0_1"/>
<keyword evidence="10" id="KW-0333">Golgi apparatus</keyword>
<keyword evidence="8" id="KW-0256">Endoplasmic reticulum</keyword>